<dbReference type="InterPro" id="IPR003593">
    <property type="entry name" value="AAA+_ATPase"/>
</dbReference>
<comment type="caution">
    <text evidence="9">The sequence shown here is derived from an EMBL/GenBank/DDBJ whole genome shotgun (WGS) entry which is preliminary data.</text>
</comment>
<dbReference type="SUPFAM" id="SSF52540">
    <property type="entry name" value="P-loop containing nucleoside triphosphate hydrolases"/>
    <property type="match status" value="1"/>
</dbReference>
<dbReference type="Pfam" id="PF00005">
    <property type="entry name" value="ABC_tran"/>
    <property type="match status" value="1"/>
</dbReference>
<keyword evidence="7" id="KW-0472">Membrane</keyword>
<feature type="domain" description="ABC transporter" evidence="8">
    <location>
        <begin position="2"/>
        <end position="230"/>
    </location>
</feature>
<evidence type="ECO:0000256" key="4">
    <source>
        <dbReference type="ARBA" id="ARBA00022741"/>
    </source>
</evidence>
<dbReference type="GO" id="GO:0005524">
    <property type="term" value="F:ATP binding"/>
    <property type="evidence" value="ECO:0007669"/>
    <property type="project" value="UniProtKB-KW"/>
</dbReference>
<proteinExistence type="predicted"/>
<dbReference type="EMBL" id="BAABHY010000001">
    <property type="protein sequence ID" value="GAA5107847.1"/>
    <property type="molecule type" value="Genomic_DNA"/>
</dbReference>
<dbReference type="SMART" id="SM00382">
    <property type="entry name" value="AAA"/>
    <property type="match status" value="1"/>
</dbReference>
<dbReference type="NCBIfam" id="NF008039">
    <property type="entry name" value="PRK10771.1"/>
    <property type="match status" value="1"/>
</dbReference>
<sequence length="234" mass="26133">MIKLKHVIYLYGQQQMVFNFNANKGETITILGPSGAGKSTLLSLIAGFIQPNSGQILLNNQDVTEVPASKRPVSMLFQDNNLFNHLTVEQNLALGLSPTLKLSPQQREQLLRIASRIGLDTYLSVYPSQLSGGQKQRVAIGRCLLQHRPILLLDEPFSSLDPKLKKEMFELLYEIQQEYQLTVLMVTHQLEDINKNNCRCLVVVSGEIAFDGDYAQLVKETQIASYLGINASSL</sequence>
<dbReference type="PROSITE" id="PS00211">
    <property type="entry name" value="ABC_TRANSPORTER_1"/>
    <property type="match status" value="1"/>
</dbReference>
<dbReference type="Gene3D" id="3.40.50.300">
    <property type="entry name" value="P-loop containing nucleotide triphosphate hydrolases"/>
    <property type="match status" value="1"/>
</dbReference>
<dbReference type="PANTHER" id="PTHR42781:SF1">
    <property type="entry name" value="THIAMINE IMPORT ATP-BINDING PROTEIN THIQ"/>
    <property type="match status" value="1"/>
</dbReference>
<dbReference type="Proteomes" id="UP001500171">
    <property type="component" value="Unassembled WGS sequence"/>
</dbReference>
<protein>
    <submittedName>
        <fullName evidence="9">Thiamine ABC transporter ATP-binding protein ThiQ</fullName>
    </submittedName>
</protein>
<evidence type="ECO:0000256" key="1">
    <source>
        <dbReference type="ARBA" id="ARBA00022448"/>
    </source>
</evidence>
<evidence type="ECO:0000256" key="2">
    <source>
        <dbReference type="ARBA" id="ARBA00022475"/>
    </source>
</evidence>
<keyword evidence="1" id="KW-0813">Transport</keyword>
<dbReference type="RefSeq" id="WP_345489322.1">
    <property type="nucleotide sequence ID" value="NZ_BAABHY010000001.1"/>
</dbReference>
<gene>
    <name evidence="9" type="primary">thiQ</name>
    <name evidence="9" type="ORF">GCM10023211_09400</name>
</gene>
<keyword evidence="6" id="KW-1278">Translocase</keyword>
<keyword evidence="2" id="KW-1003">Cell membrane</keyword>
<dbReference type="NCBIfam" id="TIGR01277">
    <property type="entry name" value="thiQ"/>
    <property type="match status" value="1"/>
</dbReference>
<keyword evidence="5 9" id="KW-0067">ATP-binding</keyword>
<dbReference type="InterPro" id="IPR017871">
    <property type="entry name" value="ABC_transporter-like_CS"/>
</dbReference>
<evidence type="ECO:0000256" key="6">
    <source>
        <dbReference type="ARBA" id="ARBA00022967"/>
    </source>
</evidence>
<evidence type="ECO:0000313" key="9">
    <source>
        <dbReference type="EMBL" id="GAA5107847.1"/>
    </source>
</evidence>
<dbReference type="InterPro" id="IPR005968">
    <property type="entry name" value="Thiamine_ABC_ThiQ"/>
</dbReference>
<evidence type="ECO:0000259" key="8">
    <source>
        <dbReference type="PROSITE" id="PS50893"/>
    </source>
</evidence>
<evidence type="ECO:0000313" key="10">
    <source>
        <dbReference type="Proteomes" id="UP001500171"/>
    </source>
</evidence>
<evidence type="ECO:0000256" key="7">
    <source>
        <dbReference type="ARBA" id="ARBA00023136"/>
    </source>
</evidence>
<organism evidence="9 10">
    <name type="scientific">Orbus sasakiae</name>
    <dbReference type="NCBI Taxonomy" id="1078475"/>
    <lineage>
        <taxon>Bacteria</taxon>
        <taxon>Pseudomonadati</taxon>
        <taxon>Pseudomonadota</taxon>
        <taxon>Gammaproteobacteria</taxon>
        <taxon>Orbales</taxon>
        <taxon>Orbaceae</taxon>
        <taxon>Orbus</taxon>
    </lineage>
</organism>
<dbReference type="PANTHER" id="PTHR42781">
    <property type="entry name" value="SPERMIDINE/PUTRESCINE IMPORT ATP-BINDING PROTEIN POTA"/>
    <property type="match status" value="1"/>
</dbReference>
<keyword evidence="3" id="KW-0997">Cell inner membrane</keyword>
<keyword evidence="10" id="KW-1185">Reference proteome</keyword>
<evidence type="ECO:0000256" key="5">
    <source>
        <dbReference type="ARBA" id="ARBA00022840"/>
    </source>
</evidence>
<dbReference type="InterPro" id="IPR027417">
    <property type="entry name" value="P-loop_NTPase"/>
</dbReference>
<reference evidence="10" key="1">
    <citation type="journal article" date="2019" name="Int. J. Syst. Evol. Microbiol.">
        <title>The Global Catalogue of Microorganisms (GCM) 10K type strain sequencing project: providing services to taxonomists for standard genome sequencing and annotation.</title>
        <authorList>
            <consortium name="The Broad Institute Genomics Platform"/>
            <consortium name="The Broad Institute Genome Sequencing Center for Infectious Disease"/>
            <person name="Wu L."/>
            <person name="Ma J."/>
        </authorList>
    </citation>
    <scope>NUCLEOTIDE SEQUENCE [LARGE SCALE GENOMIC DNA]</scope>
    <source>
        <strain evidence="10">JCM 18050</strain>
    </source>
</reference>
<accession>A0ABP9N4Y0</accession>
<dbReference type="InterPro" id="IPR050093">
    <property type="entry name" value="ABC_SmlMolc_Importer"/>
</dbReference>
<dbReference type="InterPro" id="IPR003439">
    <property type="entry name" value="ABC_transporter-like_ATP-bd"/>
</dbReference>
<name>A0ABP9N4Y0_9GAMM</name>
<evidence type="ECO:0000256" key="3">
    <source>
        <dbReference type="ARBA" id="ARBA00022519"/>
    </source>
</evidence>
<keyword evidence="4" id="KW-0547">Nucleotide-binding</keyword>
<dbReference type="PROSITE" id="PS50893">
    <property type="entry name" value="ABC_TRANSPORTER_2"/>
    <property type="match status" value="1"/>
</dbReference>